<dbReference type="CDD" id="cd02440">
    <property type="entry name" value="AdoMet_MTases"/>
    <property type="match status" value="1"/>
</dbReference>
<dbReference type="EMBL" id="JAQQLI010000054">
    <property type="protein sequence ID" value="MDC7788874.1"/>
    <property type="molecule type" value="Genomic_DNA"/>
</dbReference>
<sequence length="224" mass="24561">MGYYLRQGRILVHHAVYDRALDALERWPSGRSRTVAADDIAGPPGRLQDRRYEAFPRLPLLWSLAALGIDPAGTTFVDYGAGRGRALLTAARLPFARCIGVEYSASLHAEARDNIAAHPPDRLACRDVSVVHMNAADFVPPAGDLVLFFYNPFGLEVLERVADRIAEAAAREPRAIRIVYVNPRRWALFAGRPAFRRQPIPLAARAKLALLGAGPIDFFAVGPA</sequence>
<evidence type="ECO:0000313" key="2">
    <source>
        <dbReference type="Proteomes" id="UP001165652"/>
    </source>
</evidence>
<reference evidence="1" key="1">
    <citation type="journal article" date="2023" name="Microbiol Resour">
        <title>Genome Sequences of Rhodoplanes serenus and Two Thermotolerant Strains, Rhodoplanes tepidamans and 'Rhodoplanes cryptolactis,' Further Refine the Genus.</title>
        <authorList>
            <person name="Rayyan A.A."/>
            <person name="Kyndt J.A."/>
        </authorList>
    </citation>
    <scope>NUCLEOTIDE SEQUENCE</scope>
    <source>
        <strain evidence="1">DSM 9987</strain>
    </source>
</reference>
<evidence type="ECO:0000313" key="1">
    <source>
        <dbReference type="EMBL" id="MDC7788874.1"/>
    </source>
</evidence>
<dbReference type="InterPro" id="IPR029063">
    <property type="entry name" value="SAM-dependent_MTases_sf"/>
</dbReference>
<reference evidence="1" key="2">
    <citation type="submission" date="2023-02" db="EMBL/GenBank/DDBJ databases">
        <authorList>
            <person name="Rayyan A."/>
            <person name="Meyer T."/>
            <person name="Kyndt J.A."/>
        </authorList>
    </citation>
    <scope>NUCLEOTIDE SEQUENCE</scope>
    <source>
        <strain evidence="1">DSM 9987</strain>
    </source>
</reference>
<name>A0ABT5JGP4_RHOTP</name>
<keyword evidence="1" id="KW-0808">Transferase</keyword>
<dbReference type="RefSeq" id="WP_272779707.1">
    <property type="nucleotide sequence ID" value="NZ_JAQQLI010000054.1"/>
</dbReference>
<comment type="caution">
    <text evidence="1">The sequence shown here is derived from an EMBL/GenBank/DDBJ whole genome shotgun (WGS) entry which is preliminary data.</text>
</comment>
<protein>
    <submittedName>
        <fullName evidence="1">Class I SAM-dependent methyltransferase</fullName>
    </submittedName>
</protein>
<keyword evidence="1" id="KW-0489">Methyltransferase</keyword>
<dbReference type="Gene3D" id="3.40.50.150">
    <property type="entry name" value="Vaccinia Virus protein VP39"/>
    <property type="match status" value="1"/>
</dbReference>
<accession>A0ABT5JGP4</accession>
<proteinExistence type="predicted"/>
<keyword evidence="2" id="KW-1185">Reference proteome</keyword>
<dbReference type="Proteomes" id="UP001165652">
    <property type="component" value="Unassembled WGS sequence"/>
</dbReference>
<gene>
    <name evidence="1" type="ORF">PQJ73_24590</name>
</gene>
<dbReference type="SUPFAM" id="SSF53335">
    <property type="entry name" value="S-adenosyl-L-methionine-dependent methyltransferases"/>
    <property type="match status" value="1"/>
</dbReference>
<dbReference type="GO" id="GO:0032259">
    <property type="term" value="P:methylation"/>
    <property type="evidence" value="ECO:0007669"/>
    <property type="project" value="UniProtKB-KW"/>
</dbReference>
<dbReference type="GO" id="GO:0008168">
    <property type="term" value="F:methyltransferase activity"/>
    <property type="evidence" value="ECO:0007669"/>
    <property type="project" value="UniProtKB-KW"/>
</dbReference>
<organism evidence="1 2">
    <name type="scientific">Rhodoplanes tepidamans</name>
    <name type="common">Rhodoplanes cryptolactis</name>
    <dbReference type="NCBI Taxonomy" id="200616"/>
    <lineage>
        <taxon>Bacteria</taxon>
        <taxon>Pseudomonadati</taxon>
        <taxon>Pseudomonadota</taxon>
        <taxon>Alphaproteobacteria</taxon>
        <taxon>Hyphomicrobiales</taxon>
        <taxon>Nitrobacteraceae</taxon>
        <taxon>Rhodoplanes</taxon>
    </lineage>
</organism>